<dbReference type="Gene3D" id="1.10.10.10">
    <property type="entry name" value="Winged helix-like DNA-binding domain superfamily/Winged helix DNA-binding domain"/>
    <property type="match status" value="1"/>
</dbReference>
<keyword evidence="3" id="KW-1185">Reference proteome</keyword>
<organism evidence="2 3">
    <name type="scientific">Salipiger thiooxidans</name>
    <dbReference type="NCBI Taxonomy" id="282683"/>
    <lineage>
        <taxon>Bacteria</taxon>
        <taxon>Pseudomonadati</taxon>
        <taxon>Pseudomonadota</taxon>
        <taxon>Alphaproteobacteria</taxon>
        <taxon>Rhodobacterales</taxon>
        <taxon>Roseobacteraceae</taxon>
        <taxon>Salipiger</taxon>
    </lineage>
</organism>
<reference evidence="3" key="1">
    <citation type="submission" date="2016-10" db="EMBL/GenBank/DDBJ databases">
        <authorList>
            <person name="Varghese N."/>
            <person name="Submissions S."/>
        </authorList>
    </citation>
    <scope>NUCLEOTIDE SEQUENCE [LARGE SCALE GENOMIC DNA]</scope>
    <source>
        <strain evidence="3">DSM 10146</strain>
    </source>
</reference>
<dbReference type="AlphaFoldDB" id="A0A1G7B8E5"/>
<dbReference type="RefSeq" id="WP_131821977.1">
    <property type="nucleotide sequence ID" value="NZ_FNAV01000002.1"/>
</dbReference>
<dbReference type="InterPro" id="IPR036390">
    <property type="entry name" value="WH_DNA-bd_sf"/>
</dbReference>
<evidence type="ECO:0000313" key="3">
    <source>
        <dbReference type="Proteomes" id="UP000198994"/>
    </source>
</evidence>
<sequence length="210" mass="23153">MIGPDEWQHQRFGWLESVRRDPDLSAQAQMLAHVFVLDFANKHTVQCDPSIPALEALTGRSRSTIKRAISELVEAGWMTRITGRGRGRASGYGFLTRGRVVALKGFKSGPLKGSRSEPLYGSQKGSDQTQKGVKSGPAYIKAEPCKNHGARATAPKPSENPMVIRDAERAVERFRDGHADALSDLRPWILDHILAANLLTPQERERSGLC</sequence>
<dbReference type="InterPro" id="IPR036388">
    <property type="entry name" value="WH-like_DNA-bd_sf"/>
</dbReference>
<gene>
    <name evidence="2" type="ORF">SAMN04488105_1026</name>
</gene>
<feature type="compositionally biased region" description="Polar residues" evidence="1">
    <location>
        <begin position="123"/>
        <end position="132"/>
    </location>
</feature>
<feature type="region of interest" description="Disordered" evidence="1">
    <location>
        <begin position="107"/>
        <end position="135"/>
    </location>
</feature>
<dbReference type="Proteomes" id="UP000198994">
    <property type="component" value="Unassembled WGS sequence"/>
</dbReference>
<proteinExistence type="predicted"/>
<dbReference type="Pfam" id="PF13730">
    <property type="entry name" value="HTH_36"/>
    <property type="match status" value="1"/>
</dbReference>
<dbReference type="SUPFAM" id="SSF46785">
    <property type="entry name" value="Winged helix' DNA-binding domain"/>
    <property type="match status" value="1"/>
</dbReference>
<evidence type="ECO:0000256" key="1">
    <source>
        <dbReference type="SAM" id="MobiDB-lite"/>
    </source>
</evidence>
<name>A0A1G7B8E5_9RHOB</name>
<dbReference type="OrthoDB" id="7866958at2"/>
<dbReference type="EMBL" id="FNAV01000002">
    <property type="protein sequence ID" value="SDE23110.1"/>
    <property type="molecule type" value="Genomic_DNA"/>
</dbReference>
<accession>A0A1G7B8E5</accession>
<protein>
    <submittedName>
        <fullName evidence="2">Helix-turn-helix domain-containing protein</fullName>
    </submittedName>
</protein>
<evidence type="ECO:0000313" key="2">
    <source>
        <dbReference type="EMBL" id="SDE23110.1"/>
    </source>
</evidence>
<dbReference type="STRING" id="282683.SAMN04488105_1026"/>